<name>A0AAW1Y9S8_RUBAR</name>
<gene>
    <name evidence="1" type="ORF">M0R45_010802</name>
</gene>
<protein>
    <recommendedName>
        <fullName evidence="3">SHSP domain-containing protein</fullName>
    </recommendedName>
</protein>
<dbReference type="Proteomes" id="UP001457282">
    <property type="component" value="Unassembled WGS sequence"/>
</dbReference>
<dbReference type="EMBL" id="JBEDUW010000002">
    <property type="protein sequence ID" value="KAK9945280.1"/>
    <property type="molecule type" value="Genomic_DNA"/>
</dbReference>
<evidence type="ECO:0000313" key="2">
    <source>
        <dbReference type="Proteomes" id="UP001457282"/>
    </source>
</evidence>
<evidence type="ECO:0008006" key="3">
    <source>
        <dbReference type="Google" id="ProtNLM"/>
    </source>
</evidence>
<accession>A0AAW1Y9S8</accession>
<comment type="caution">
    <text evidence="1">The sequence shown here is derived from an EMBL/GenBank/DDBJ whole genome shotgun (WGS) entry which is preliminary data.</text>
</comment>
<evidence type="ECO:0000313" key="1">
    <source>
        <dbReference type="EMBL" id="KAK9945280.1"/>
    </source>
</evidence>
<keyword evidence="2" id="KW-1185">Reference proteome</keyword>
<dbReference type="AlphaFoldDB" id="A0AAW1Y9S8"/>
<proteinExistence type="predicted"/>
<dbReference type="PANTHER" id="PTHR33879">
    <property type="entry name" value="17.6 KDA CLASS II HEAT SHOCK PROTEIN-RELATED"/>
    <property type="match status" value="1"/>
</dbReference>
<sequence length="163" mass="18277">MNKVHPSLKKRNISFNVASSSTPKKLRRLPHLFAKVLELPFHSGADVSVQETSHSFRFTAPMSPNHDDMVRAHTIEICPGVTKIVIRRTDGGDLSSTVNEVGDHFDKWRFRLPDSTRPELASATCTGQELVVTVPKVDRVQDDRKTRGGEEEDGNVMLNIFIQ</sequence>
<dbReference type="CDD" id="cd00298">
    <property type="entry name" value="ACD_sHsps_p23-like"/>
    <property type="match status" value="1"/>
</dbReference>
<reference evidence="1 2" key="1">
    <citation type="journal article" date="2023" name="G3 (Bethesda)">
        <title>A chromosome-length genome assembly and annotation of blackberry (Rubus argutus, cv. 'Hillquist').</title>
        <authorList>
            <person name="Bruna T."/>
            <person name="Aryal R."/>
            <person name="Dudchenko O."/>
            <person name="Sargent D.J."/>
            <person name="Mead D."/>
            <person name="Buti M."/>
            <person name="Cavallini A."/>
            <person name="Hytonen T."/>
            <person name="Andres J."/>
            <person name="Pham M."/>
            <person name="Weisz D."/>
            <person name="Mascagni F."/>
            <person name="Usai G."/>
            <person name="Natali L."/>
            <person name="Bassil N."/>
            <person name="Fernandez G.E."/>
            <person name="Lomsadze A."/>
            <person name="Armour M."/>
            <person name="Olukolu B."/>
            <person name="Poorten T."/>
            <person name="Britton C."/>
            <person name="Davik J."/>
            <person name="Ashrafi H."/>
            <person name="Aiden E.L."/>
            <person name="Borodovsky M."/>
            <person name="Worthington M."/>
        </authorList>
    </citation>
    <scope>NUCLEOTIDE SEQUENCE [LARGE SCALE GENOMIC DNA]</scope>
    <source>
        <strain evidence="1">PI 553951</strain>
    </source>
</reference>
<dbReference type="PANTHER" id="PTHR33879:SF3">
    <property type="entry name" value="17.6 KDA CLASS II HEAT SHOCK PROTEIN-RELATED"/>
    <property type="match status" value="1"/>
</dbReference>
<organism evidence="1 2">
    <name type="scientific">Rubus argutus</name>
    <name type="common">Southern blackberry</name>
    <dbReference type="NCBI Taxonomy" id="59490"/>
    <lineage>
        <taxon>Eukaryota</taxon>
        <taxon>Viridiplantae</taxon>
        <taxon>Streptophyta</taxon>
        <taxon>Embryophyta</taxon>
        <taxon>Tracheophyta</taxon>
        <taxon>Spermatophyta</taxon>
        <taxon>Magnoliopsida</taxon>
        <taxon>eudicotyledons</taxon>
        <taxon>Gunneridae</taxon>
        <taxon>Pentapetalae</taxon>
        <taxon>rosids</taxon>
        <taxon>fabids</taxon>
        <taxon>Rosales</taxon>
        <taxon>Rosaceae</taxon>
        <taxon>Rosoideae</taxon>
        <taxon>Rosoideae incertae sedis</taxon>
        <taxon>Rubus</taxon>
    </lineage>
</organism>